<dbReference type="eggNOG" id="arCOG01858">
    <property type="taxonomic scope" value="Archaea"/>
</dbReference>
<dbReference type="GO" id="GO:0016787">
    <property type="term" value="F:hydrolase activity"/>
    <property type="evidence" value="ECO:0007669"/>
    <property type="project" value="UniProtKB-KW"/>
</dbReference>
<evidence type="ECO:0000259" key="1">
    <source>
        <dbReference type="PROSITE" id="PS51831"/>
    </source>
</evidence>
<dbReference type="SMART" id="SM00471">
    <property type="entry name" value="HDc"/>
    <property type="match status" value="1"/>
</dbReference>
<dbReference type="AlphaFoldDB" id="F0TCR2"/>
<reference evidence="2 3" key="2">
    <citation type="journal article" date="2014" name="Int. J. Syst. Evol. Microbiol.">
        <title>Methanobacterium paludis sp. nov. and a novel strain of Methanobacterium lacus isolated from northern peatlands.</title>
        <authorList>
            <person name="Cadillo-Quiroz H."/>
            <person name="Brauer S.L."/>
            <person name="Goodson N."/>
            <person name="Yavitt J.B."/>
            <person name="Zinder S.H."/>
        </authorList>
    </citation>
    <scope>NUCLEOTIDE SEQUENCE [LARGE SCALE GENOMIC DNA]</scope>
    <source>
        <strain evidence="2 3">AL-21</strain>
    </source>
</reference>
<dbReference type="RefSeq" id="WP_013645803.1">
    <property type="nucleotide sequence ID" value="NC_015216.1"/>
</dbReference>
<dbReference type="NCBIfam" id="TIGR00277">
    <property type="entry name" value="HDIG"/>
    <property type="match status" value="1"/>
</dbReference>
<dbReference type="HOGENOM" id="CLU_073842_1_0_2"/>
<name>F0TCR2_METLA</name>
<dbReference type="Proteomes" id="UP000007490">
    <property type="component" value="Chromosome"/>
</dbReference>
<proteinExistence type="predicted"/>
<keyword evidence="2" id="KW-0378">Hydrolase</keyword>
<dbReference type="KEGG" id="mel:Metbo_2238"/>
<accession>F0TCR2</accession>
<dbReference type="PANTHER" id="PTHR38659:SF2">
    <property type="entry name" value="HDIG DOMAIN PROTEIN"/>
    <property type="match status" value="1"/>
</dbReference>
<protein>
    <submittedName>
        <fullName evidence="2">Metal dependent phosphohydrolase</fullName>
    </submittedName>
</protein>
<dbReference type="EMBL" id="CP002551">
    <property type="protein sequence ID" value="ADZ10452.1"/>
    <property type="molecule type" value="Genomic_DNA"/>
</dbReference>
<dbReference type="InterPro" id="IPR003607">
    <property type="entry name" value="HD/PDEase_dom"/>
</dbReference>
<dbReference type="NCBIfam" id="TIGR00295">
    <property type="entry name" value="TIGR00295 family protein"/>
    <property type="match status" value="1"/>
</dbReference>
<feature type="domain" description="HD" evidence="1">
    <location>
        <begin position="19"/>
        <end position="132"/>
    </location>
</feature>
<keyword evidence="3" id="KW-1185">Reference proteome</keyword>
<evidence type="ECO:0000313" key="2">
    <source>
        <dbReference type="EMBL" id="ADZ10452.1"/>
    </source>
</evidence>
<dbReference type="InterPro" id="IPR006675">
    <property type="entry name" value="HDIG_dom"/>
</dbReference>
<dbReference type="SUPFAM" id="SSF109604">
    <property type="entry name" value="HD-domain/PDEase-like"/>
    <property type="match status" value="1"/>
</dbReference>
<dbReference type="GeneID" id="10278704"/>
<dbReference type="Pfam" id="PF01966">
    <property type="entry name" value="HD"/>
    <property type="match status" value="1"/>
</dbReference>
<dbReference type="PROSITE" id="PS51831">
    <property type="entry name" value="HD"/>
    <property type="match status" value="1"/>
</dbReference>
<dbReference type="InterPro" id="IPR006674">
    <property type="entry name" value="HD_domain"/>
</dbReference>
<sequence>MDITTCLKALNDYNCPPNVIAHSKAVSKKAVEIAKTYSEKTDATVDVEQVKYGALVHDIGRSKTHSIQHAVVGAEILRDLNFPECYINITLKHIGAGIPCEEAEELGLPKRDYIPSTIEEKIVAQADNLTSGTAEVDLTFVLKKWKESFGKNHPAIKRIKLLHEELLLD</sequence>
<dbReference type="InterPro" id="IPR004454">
    <property type="entry name" value="HD-related"/>
</dbReference>
<dbReference type="Gene3D" id="1.10.3210.10">
    <property type="entry name" value="Hypothetical protein af1432"/>
    <property type="match status" value="1"/>
</dbReference>
<gene>
    <name evidence="2" type="ordered locus">Metbo_2238</name>
</gene>
<evidence type="ECO:0000313" key="3">
    <source>
        <dbReference type="Proteomes" id="UP000007490"/>
    </source>
</evidence>
<organism evidence="2 3">
    <name type="scientific">Methanobacterium lacus (strain AL-21)</name>
    <dbReference type="NCBI Taxonomy" id="877455"/>
    <lineage>
        <taxon>Archaea</taxon>
        <taxon>Methanobacteriati</taxon>
        <taxon>Methanobacteriota</taxon>
        <taxon>Methanomada group</taxon>
        <taxon>Methanobacteria</taxon>
        <taxon>Methanobacteriales</taxon>
        <taxon>Methanobacteriaceae</taxon>
        <taxon>Methanobacterium</taxon>
    </lineage>
</organism>
<dbReference type="PANTHER" id="PTHR38659">
    <property type="entry name" value="METAL-DEPENDENT PHOSPHOHYDROLASE"/>
    <property type="match status" value="1"/>
</dbReference>
<dbReference type="STRING" id="877455.Metbo_2238"/>
<reference evidence="3" key="1">
    <citation type="submission" date="2011-02" db="EMBL/GenBank/DDBJ databases">
        <title>Complete sequence of Methanobacterium sp. AL-21.</title>
        <authorList>
            <consortium name="US DOE Joint Genome Institute"/>
            <person name="Lucas S."/>
            <person name="Copeland A."/>
            <person name="Lapidus A."/>
            <person name="Cheng J.-F."/>
            <person name="Goodwin L."/>
            <person name="Pitluck S."/>
            <person name="Chertkov O."/>
            <person name="Detter J.C."/>
            <person name="Han C."/>
            <person name="Tapia R."/>
            <person name="Land M."/>
            <person name="Hauser L."/>
            <person name="Kyrpides N."/>
            <person name="Ivanova N."/>
            <person name="Mikhailova N."/>
            <person name="Pagani I."/>
            <person name="Cadillo-Quiroz H."/>
            <person name="Imachi H."/>
            <person name="Zinder S."/>
            <person name="Liu W."/>
            <person name="Woyke T."/>
        </authorList>
    </citation>
    <scope>NUCLEOTIDE SEQUENCE [LARGE SCALE GENOMIC DNA]</scope>
    <source>
        <strain evidence="3">AL-21</strain>
    </source>
</reference>
<dbReference type="CDD" id="cd00077">
    <property type="entry name" value="HDc"/>
    <property type="match status" value="1"/>
</dbReference>